<dbReference type="PANTHER" id="PTHR10357">
    <property type="entry name" value="ALPHA-AMYLASE FAMILY MEMBER"/>
    <property type="match status" value="1"/>
</dbReference>
<dbReference type="EMBL" id="CAJVCH010243518">
    <property type="protein sequence ID" value="CAG7733129.1"/>
    <property type="molecule type" value="Genomic_DNA"/>
</dbReference>
<name>A0A8J2P6J4_9HEXA</name>
<dbReference type="SMART" id="SM00642">
    <property type="entry name" value="Aamy"/>
    <property type="match status" value="1"/>
</dbReference>
<feature type="non-terminal residue" evidence="2">
    <location>
        <position position="274"/>
    </location>
</feature>
<accession>A0A8J2P6J4</accession>
<dbReference type="InterPro" id="IPR006047">
    <property type="entry name" value="GH13_cat_dom"/>
</dbReference>
<dbReference type="Pfam" id="PF00128">
    <property type="entry name" value="Alpha-amylase"/>
    <property type="match status" value="2"/>
</dbReference>
<evidence type="ECO:0000313" key="2">
    <source>
        <dbReference type="EMBL" id="CAG7733129.1"/>
    </source>
</evidence>
<feature type="non-terminal residue" evidence="2">
    <location>
        <position position="1"/>
    </location>
</feature>
<protein>
    <recommendedName>
        <fullName evidence="1">Glycosyl hydrolase family 13 catalytic domain-containing protein</fullName>
    </recommendedName>
</protein>
<dbReference type="AlphaFoldDB" id="A0A8J2P6J4"/>
<feature type="domain" description="Glycosyl hydrolase family 13 catalytic" evidence="1">
    <location>
        <begin position="37"/>
        <end position="274"/>
    </location>
</feature>
<keyword evidence="3" id="KW-1185">Reference proteome</keyword>
<gene>
    <name evidence="2" type="ORF">AFUS01_LOCUS21594</name>
</gene>
<dbReference type="Proteomes" id="UP000708208">
    <property type="component" value="Unassembled WGS sequence"/>
</dbReference>
<proteinExistence type="predicted"/>
<dbReference type="OrthoDB" id="1740265at2759"/>
<sequence>LQIDEKEIIEKVVWDSSQLFKVNPGQCEWWKSTVVYEVYVRSFYDSNDDGIGDLQGIRNKLDYFVDIGVETLWLSPIYKSPMKDFGYDISDFTTIDPIFGNLEDFKELMASMKEKKLRLIMDFVPNHTSDQHEWFTKSCQKIEPYTNYYVWLQSKGMDDIGKPIPPNNWVSVFGGSIWEWSPEIRNVLDEYTKKDGHPRLMMTEAYLSCADLLKYYGTKEAPIASFPFNFDFISNLKKGFNAREVFKIVTSWVHHSEDGHWPNWVLGNHDMPRV</sequence>
<organism evidence="2 3">
    <name type="scientific">Allacma fusca</name>
    <dbReference type="NCBI Taxonomy" id="39272"/>
    <lineage>
        <taxon>Eukaryota</taxon>
        <taxon>Metazoa</taxon>
        <taxon>Ecdysozoa</taxon>
        <taxon>Arthropoda</taxon>
        <taxon>Hexapoda</taxon>
        <taxon>Collembola</taxon>
        <taxon>Symphypleona</taxon>
        <taxon>Sminthuridae</taxon>
        <taxon>Allacma</taxon>
    </lineage>
</organism>
<evidence type="ECO:0000259" key="1">
    <source>
        <dbReference type="SMART" id="SM00642"/>
    </source>
</evidence>
<comment type="caution">
    <text evidence="2">The sequence shown here is derived from an EMBL/GenBank/DDBJ whole genome shotgun (WGS) entry which is preliminary data.</text>
</comment>
<reference evidence="2" key="1">
    <citation type="submission" date="2021-06" db="EMBL/GenBank/DDBJ databases">
        <authorList>
            <person name="Hodson N. C."/>
            <person name="Mongue J. A."/>
            <person name="Jaron S. K."/>
        </authorList>
    </citation>
    <scope>NUCLEOTIDE SEQUENCE</scope>
</reference>
<evidence type="ECO:0000313" key="3">
    <source>
        <dbReference type="Proteomes" id="UP000708208"/>
    </source>
</evidence>
<dbReference type="GO" id="GO:0005975">
    <property type="term" value="P:carbohydrate metabolic process"/>
    <property type="evidence" value="ECO:0007669"/>
    <property type="project" value="InterPro"/>
</dbReference>
<dbReference type="PANTHER" id="PTHR10357:SF179">
    <property type="entry name" value="NEUTRAL AND BASIC AMINO ACID TRANSPORT PROTEIN RBAT"/>
    <property type="match status" value="1"/>
</dbReference>